<evidence type="ECO:0000259" key="6">
    <source>
        <dbReference type="PROSITE" id="PS50102"/>
    </source>
</evidence>
<evidence type="ECO:0000256" key="4">
    <source>
        <dbReference type="PROSITE-ProRule" id="PRU00332"/>
    </source>
</evidence>
<dbReference type="SMART" id="SM00715">
    <property type="entry name" value="LA"/>
    <property type="match status" value="1"/>
</dbReference>
<dbReference type="InterPro" id="IPR000504">
    <property type="entry name" value="RRM_dom"/>
</dbReference>
<dbReference type="GeneID" id="54455785"/>
<feature type="compositionally biased region" description="Basic residues" evidence="5">
    <location>
        <begin position="346"/>
        <end position="355"/>
    </location>
</feature>
<dbReference type="PROSITE" id="PS50961">
    <property type="entry name" value="HTH_LA"/>
    <property type="match status" value="1"/>
</dbReference>
<dbReference type="SMART" id="SM00360">
    <property type="entry name" value="RRM"/>
    <property type="match status" value="1"/>
</dbReference>
<protein>
    <recommendedName>
        <fullName evidence="11">RNA-binding La domain-containing protein</fullName>
    </recommendedName>
</protein>
<dbReference type="Gene3D" id="3.30.70.330">
    <property type="match status" value="1"/>
</dbReference>
<dbReference type="PROSITE" id="PS50102">
    <property type="entry name" value="RRM"/>
    <property type="match status" value="1"/>
</dbReference>
<dbReference type="EMBL" id="MU003692">
    <property type="protein sequence ID" value="KAF2816907.1"/>
    <property type="molecule type" value="Genomic_DNA"/>
</dbReference>
<evidence type="ECO:0000313" key="9">
    <source>
        <dbReference type="Proteomes" id="UP000504636"/>
    </source>
</evidence>
<feature type="compositionally biased region" description="Polar residues" evidence="5">
    <location>
        <begin position="21"/>
        <end position="35"/>
    </location>
</feature>
<dbReference type="Pfam" id="PF00076">
    <property type="entry name" value="RRM_1"/>
    <property type="match status" value="1"/>
</dbReference>
<evidence type="ECO:0000256" key="5">
    <source>
        <dbReference type="SAM" id="MobiDB-lite"/>
    </source>
</evidence>
<dbReference type="InterPro" id="IPR002344">
    <property type="entry name" value="Lupus_La"/>
</dbReference>
<dbReference type="PRINTS" id="PR00302">
    <property type="entry name" value="LUPUSLA"/>
</dbReference>
<dbReference type="SUPFAM" id="SSF46785">
    <property type="entry name" value="Winged helix' DNA-binding domain"/>
    <property type="match status" value="1"/>
</dbReference>
<dbReference type="GO" id="GO:0003729">
    <property type="term" value="F:mRNA binding"/>
    <property type="evidence" value="ECO:0007669"/>
    <property type="project" value="TreeGrafter"/>
</dbReference>
<sequence>MSDDTATAAAAAPSQEEQVKTTESVAAPTTEQTSAPAEAKLPSPDSASEKKNEAEKPKVEEEKAKSEQDKPKSEKSNGDNNSNGKREYNGKRDNRPYNRHNNNVKTKFEDLPESKDPDEIRKQAEFYFSDSNLPGDKYLYQLVGGPQNKPVPISIIASFKRMQRFKPFSAVVAALEDSEILEVVNTHEVKRKVPIAITASYDLDPRAQLMAENDVAQPRSIYAKGFGEEGPKTQFDIEALFEPFGPIKAVRLRRASDKVFKGSVFVEFADESLMQTFLALETKPKWNGQDLKIMTKKDYCLAKLKDIDEGRVQANVNKPAYYKKHNDGDWKSGRKDFQRSDEFRGRGGRGGRGRGRGGDRRGGRDGDRRGGRDNRDGRNGRNGRRDRSRSPRGPKLDAQ</sequence>
<dbReference type="AlphaFoldDB" id="A0A6A6Z9L6"/>
<dbReference type="Gene3D" id="1.10.10.10">
    <property type="entry name" value="Winged helix-like DNA-binding domain superfamily/Winged helix DNA-binding domain"/>
    <property type="match status" value="1"/>
</dbReference>
<evidence type="ECO:0000256" key="3">
    <source>
        <dbReference type="ARBA" id="ARBA00023242"/>
    </source>
</evidence>
<evidence type="ECO:0008006" key="11">
    <source>
        <dbReference type="Google" id="ProtNLM"/>
    </source>
</evidence>
<feature type="domain" description="HTH La-type RNA-binding" evidence="7">
    <location>
        <begin position="110"/>
        <end position="200"/>
    </location>
</feature>
<dbReference type="InterPro" id="IPR012677">
    <property type="entry name" value="Nucleotide-bd_a/b_plait_sf"/>
</dbReference>
<feature type="compositionally biased region" description="Basic and acidic residues" evidence="5">
    <location>
        <begin position="84"/>
        <end position="96"/>
    </location>
</feature>
<feature type="compositionally biased region" description="Basic and acidic residues" evidence="5">
    <location>
        <begin position="324"/>
        <end position="345"/>
    </location>
</feature>
<evidence type="ECO:0000313" key="8">
    <source>
        <dbReference type="EMBL" id="KAF2816907.1"/>
    </source>
</evidence>
<dbReference type="RefSeq" id="XP_033583871.1">
    <property type="nucleotide sequence ID" value="XM_033714892.1"/>
</dbReference>
<feature type="compositionally biased region" description="Basic and acidic residues" evidence="5">
    <location>
        <begin position="106"/>
        <end position="117"/>
    </location>
</feature>
<dbReference type="PANTHER" id="PTHR22792:SF140">
    <property type="entry name" value="ACHILLES, ISOFORM A"/>
    <property type="match status" value="1"/>
</dbReference>
<dbReference type="Proteomes" id="UP000504636">
    <property type="component" value="Unplaced"/>
</dbReference>
<feature type="compositionally biased region" description="Basic and acidic residues" evidence="5">
    <location>
        <begin position="356"/>
        <end position="399"/>
    </location>
</feature>
<dbReference type="CDD" id="cd12291">
    <property type="entry name" value="RRM1_La"/>
    <property type="match status" value="1"/>
</dbReference>
<name>A0A6A6Z9L6_9PEZI</name>
<dbReference type="GO" id="GO:1990904">
    <property type="term" value="C:ribonucleoprotein complex"/>
    <property type="evidence" value="ECO:0007669"/>
    <property type="project" value="InterPro"/>
</dbReference>
<gene>
    <name evidence="8 10" type="ORF">BDZ99DRAFT_373863</name>
</gene>
<dbReference type="GO" id="GO:0005634">
    <property type="term" value="C:nucleus"/>
    <property type="evidence" value="ECO:0007669"/>
    <property type="project" value="UniProtKB-SubCell"/>
</dbReference>
<dbReference type="GO" id="GO:0006396">
    <property type="term" value="P:RNA processing"/>
    <property type="evidence" value="ECO:0007669"/>
    <property type="project" value="InterPro"/>
</dbReference>
<reference evidence="10" key="2">
    <citation type="submission" date="2020-04" db="EMBL/GenBank/DDBJ databases">
        <authorList>
            <consortium name="NCBI Genome Project"/>
        </authorList>
    </citation>
    <scope>NUCLEOTIDE SEQUENCE</scope>
    <source>
        <strain evidence="10">CBS 304.34</strain>
    </source>
</reference>
<dbReference type="Pfam" id="PF05383">
    <property type="entry name" value="La"/>
    <property type="match status" value="1"/>
</dbReference>
<keyword evidence="9" id="KW-1185">Reference proteome</keyword>
<comment type="subcellular location">
    <subcellularLocation>
        <location evidence="1">Nucleus</location>
    </subcellularLocation>
</comment>
<dbReference type="InterPro" id="IPR036388">
    <property type="entry name" value="WH-like_DNA-bd_sf"/>
</dbReference>
<keyword evidence="2 4" id="KW-0694">RNA-binding</keyword>
<accession>A0A6A6Z9L6</accession>
<proteinExistence type="predicted"/>
<feature type="domain" description="RRM" evidence="6">
    <location>
        <begin position="219"/>
        <end position="298"/>
    </location>
</feature>
<reference evidence="8 10" key="1">
    <citation type="journal article" date="2020" name="Stud. Mycol.">
        <title>101 Dothideomycetes genomes: a test case for predicting lifestyles and emergence of pathogens.</title>
        <authorList>
            <person name="Haridas S."/>
            <person name="Albert R."/>
            <person name="Binder M."/>
            <person name="Bloem J."/>
            <person name="Labutti K."/>
            <person name="Salamov A."/>
            <person name="Andreopoulos B."/>
            <person name="Baker S."/>
            <person name="Barry K."/>
            <person name="Bills G."/>
            <person name="Bluhm B."/>
            <person name="Cannon C."/>
            <person name="Castanera R."/>
            <person name="Culley D."/>
            <person name="Daum C."/>
            <person name="Ezra D."/>
            <person name="Gonzalez J."/>
            <person name="Henrissat B."/>
            <person name="Kuo A."/>
            <person name="Liang C."/>
            <person name="Lipzen A."/>
            <person name="Lutzoni F."/>
            <person name="Magnuson J."/>
            <person name="Mondo S."/>
            <person name="Nolan M."/>
            <person name="Ohm R."/>
            <person name="Pangilinan J."/>
            <person name="Park H.-J."/>
            <person name="Ramirez L."/>
            <person name="Alfaro M."/>
            <person name="Sun H."/>
            <person name="Tritt A."/>
            <person name="Yoshinaga Y."/>
            <person name="Zwiers L.-H."/>
            <person name="Turgeon B."/>
            <person name="Goodwin S."/>
            <person name="Spatafora J."/>
            <person name="Crous P."/>
            <person name="Grigoriev I."/>
        </authorList>
    </citation>
    <scope>NUCLEOTIDE SEQUENCE</scope>
    <source>
        <strain evidence="8 10">CBS 304.34</strain>
    </source>
</reference>
<dbReference type="InterPro" id="IPR006630">
    <property type="entry name" value="La_HTH"/>
</dbReference>
<feature type="compositionally biased region" description="Low complexity" evidence="5">
    <location>
        <begin position="1"/>
        <end position="12"/>
    </location>
</feature>
<evidence type="ECO:0000256" key="2">
    <source>
        <dbReference type="ARBA" id="ARBA00022884"/>
    </source>
</evidence>
<dbReference type="InterPro" id="IPR035979">
    <property type="entry name" value="RBD_domain_sf"/>
</dbReference>
<dbReference type="InterPro" id="IPR045180">
    <property type="entry name" value="La_dom_prot"/>
</dbReference>
<feature type="compositionally biased region" description="Basic and acidic residues" evidence="5">
    <location>
        <begin position="47"/>
        <end position="77"/>
    </location>
</feature>
<evidence type="ECO:0000259" key="7">
    <source>
        <dbReference type="PROSITE" id="PS50961"/>
    </source>
</evidence>
<dbReference type="PANTHER" id="PTHR22792">
    <property type="entry name" value="LUPUS LA PROTEIN-RELATED"/>
    <property type="match status" value="1"/>
</dbReference>
<evidence type="ECO:0000256" key="1">
    <source>
        <dbReference type="ARBA" id="ARBA00004123"/>
    </source>
</evidence>
<feature type="region of interest" description="Disordered" evidence="5">
    <location>
        <begin position="322"/>
        <end position="399"/>
    </location>
</feature>
<dbReference type="OrthoDB" id="439993at2759"/>
<evidence type="ECO:0000313" key="10">
    <source>
        <dbReference type="RefSeq" id="XP_033583871.1"/>
    </source>
</evidence>
<feature type="region of interest" description="Disordered" evidence="5">
    <location>
        <begin position="1"/>
        <end position="117"/>
    </location>
</feature>
<keyword evidence="3" id="KW-0539">Nucleus</keyword>
<organism evidence="8">
    <name type="scientific">Mytilinidion resinicola</name>
    <dbReference type="NCBI Taxonomy" id="574789"/>
    <lineage>
        <taxon>Eukaryota</taxon>
        <taxon>Fungi</taxon>
        <taxon>Dikarya</taxon>
        <taxon>Ascomycota</taxon>
        <taxon>Pezizomycotina</taxon>
        <taxon>Dothideomycetes</taxon>
        <taxon>Pleosporomycetidae</taxon>
        <taxon>Mytilinidiales</taxon>
        <taxon>Mytilinidiaceae</taxon>
        <taxon>Mytilinidion</taxon>
    </lineage>
</organism>
<dbReference type="SUPFAM" id="SSF54928">
    <property type="entry name" value="RNA-binding domain, RBD"/>
    <property type="match status" value="1"/>
</dbReference>
<reference evidence="10" key="3">
    <citation type="submission" date="2025-04" db="UniProtKB">
        <authorList>
            <consortium name="RefSeq"/>
        </authorList>
    </citation>
    <scope>IDENTIFICATION</scope>
    <source>
        <strain evidence="10">CBS 304.34</strain>
    </source>
</reference>
<dbReference type="InterPro" id="IPR036390">
    <property type="entry name" value="WH_DNA-bd_sf"/>
</dbReference>